<evidence type="ECO:0000313" key="2">
    <source>
        <dbReference type="EMBL" id="GKX31256.1"/>
    </source>
</evidence>
<keyword evidence="2" id="KW-0167">Capsid protein</keyword>
<sequence>MNNTYDELKDIFNNVINEYNIKPYNIKVIQNEGLKTLWKFDYDSKSMCLKRFRHTKEKIIFSVNAQRYIKENGGLVPYVYSNKAGQHITEYMGQLFVMYEWINGRDLNFTRSSDFKYGIEGLALFHKASKGYKAPEGAKISSKLGRWPEQYGSMRKRMLKWKDIANSKVSNNSYKVYLEYIDDIINLCDKALDVLESSSYDKLTQVELYESSLCHQDYGSGNAILSQEEVYVIDLDGVTYDLVARDLRKIIGKRAEKRGSWDVNDINRILDYYERNNKLTLEDKKMLKADLMFPHWFFGTIKNIFSKNKLVNPGKIAKIAKLEKEKIKVLDKWIIK</sequence>
<reference evidence="2" key="1">
    <citation type="submission" date="2022-06" db="EMBL/GenBank/DDBJ databases">
        <title>Vallitalea longa sp. nov., an anaerobic bacterium isolated from marine sediment.</title>
        <authorList>
            <person name="Hirano S."/>
            <person name="Terahara T."/>
            <person name="Mori K."/>
            <person name="Hamada M."/>
            <person name="Matsumoto R."/>
            <person name="Kobayashi T."/>
        </authorList>
    </citation>
    <scope>NUCLEOTIDE SEQUENCE</scope>
    <source>
        <strain evidence="2">SH18-1</strain>
    </source>
</reference>
<accession>A0A9W5YEL2</accession>
<gene>
    <name evidence="2" type="primary">cotI</name>
    <name evidence="2" type="ORF">SH1V18_37360</name>
</gene>
<dbReference type="Gene3D" id="3.30.200.20">
    <property type="entry name" value="Phosphorylase Kinase, domain 1"/>
    <property type="match status" value="1"/>
</dbReference>
<evidence type="ECO:0000259" key="1">
    <source>
        <dbReference type="Pfam" id="PF01636"/>
    </source>
</evidence>
<keyword evidence="3" id="KW-1185">Reference proteome</keyword>
<feature type="domain" description="Aminoglycoside phosphotransferase" evidence="1">
    <location>
        <begin position="39"/>
        <end position="251"/>
    </location>
</feature>
<dbReference type="GO" id="GO:0042601">
    <property type="term" value="C:endospore-forming forespore"/>
    <property type="evidence" value="ECO:0007669"/>
    <property type="project" value="TreeGrafter"/>
</dbReference>
<organism evidence="2 3">
    <name type="scientific">Vallitalea longa</name>
    <dbReference type="NCBI Taxonomy" id="2936439"/>
    <lineage>
        <taxon>Bacteria</taxon>
        <taxon>Bacillati</taxon>
        <taxon>Bacillota</taxon>
        <taxon>Clostridia</taxon>
        <taxon>Lachnospirales</taxon>
        <taxon>Vallitaleaceae</taxon>
        <taxon>Vallitalea</taxon>
    </lineage>
</organism>
<dbReference type="Gene3D" id="3.90.1200.10">
    <property type="match status" value="1"/>
</dbReference>
<dbReference type="RefSeq" id="WP_281818132.1">
    <property type="nucleotide sequence ID" value="NZ_BRLB01000015.1"/>
</dbReference>
<dbReference type="SUPFAM" id="SSF56112">
    <property type="entry name" value="Protein kinase-like (PK-like)"/>
    <property type="match status" value="1"/>
</dbReference>
<evidence type="ECO:0000313" key="3">
    <source>
        <dbReference type="Proteomes" id="UP001144256"/>
    </source>
</evidence>
<dbReference type="EMBL" id="BRLB01000015">
    <property type="protein sequence ID" value="GKX31256.1"/>
    <property type="molecule type" value="Genomic_DNA"/>
</dbReference>
<keyword evidence="2" id="KW-0946">Virion</keyword>
<name>A0A9W5YEL2_9FIRM</name>
<dbReference type="AlphaFoldDB" id="A0A9W5YEL2"/>
<protein>
    <submittedName>
        <fullName evidence="2">Spore coat protein I</fullName>
    </submittedName>
</protein>
<dbReference type="InterPro" id="IPR047175">
    <property type="entry name" value="CotS-like"/>
</dbReference>
<dbReference type="InterPro" id="IPR011009">
    <property type="entry name" value="Kinase-like_dom_sf"/>
</dbReference>
<dbReference type="InterPro" id="IPR002575">
    <property type="entry name" value="Aminoglycoside_PTrfase"/>
</dbReference>
<dbReference type="PANTHER" id="PTHR39179">
    <property type="entry name" value="SPORE COAT PROTEIN I"/>
    <property type="match status" value="1"/>
</dbReference>
<proteinExistence type="predicted"/>
<dbReference type="PANTHER" id="PTHR39179:SF1">
    <property type="entry name" value="SPORE COAT PROTEIN I"/>
    <property type="match status" value="1"/>
</dbReference>
<dbReference type="NCBIfam" id="TIGR02906">
    <property type="entry name" value="spore_CotS"/>
    <property type="match status" value="1"/>
</dbReference>
<dbReference type="Pfam" id="PF01636">
    <property type="entry name" value="APH"/>
    <property type="match status" value="1"/>
</dbReference>
<comment type="caution">
    <text evidence="2">The sequence shown here is derived from an EMBL/GenBank/DDBJ whole genome shotgun (WGS) entry which is preliminary data.</text>
</comment>
<dbReference type="InterPro" id="IPR014255">
    <property type="entry name" value="Spore_coat_CotS"/>
</dbReference>
<dbReference type="Proteomes" id="UP001144256">
    <property type="component" value="Unassembled WGS sequence"/>
</dbReference>